<feature type="transmembrane region" description="Helical" evidence="1">
    <location>
        <begin position="31"/>
        <end position="51"/>
    </location>
</feature>
<dbReference type="STRING" id="706433.HMPREF9430_01502"/>
<keyword evidence="1" id="KW-0812">Transmembrane</keyword>
<dbReference type="HOGENOM" id="CLU_917978_0_0_9"/>
<keyword evidence="1" id="KW-1133">Transmembrane helix</keyword>
<keyword evidence="3" id="KW-1185">Reference proteome</keyword>
<feature type="transmembrane region" description="Helical" evidence="1">
    <location>
        <begin position="138"/>
        <end position="162"/>
    </location>
</feature>
<evidence type="ECO:0000256" key="1">
    <source>
        <dbReference type="SAM" id="Phobius"/>
    </source>
</evidence>
<evidence type="ECO:0000313" key="3">
    <source>
        <dbReference type="Proteomes" id="UP000004097"/>
    </source>
</evidence>
<name>E7MPM0_9FIRM</name>
<feature type="transmembrane region" description="Helical" evidence="1">
    <location>
        <begin position="235"/>
        <end position="256"/>
    </location>
</feature>
<sequence length="303" mass="35165">MIESEDKNMFVDNKFYNDVYRMSKKSFMKYFILYLFLQLLLTTLPELPSIQMIAAGTINPFSFTEVAHTSFLLSFSCSIIMQFFTLLILMQIFRIIQGSYTKLIDLFEPLREKWLIILCISAFIAFLDNLFTHNISNTILLVILKLALYYLTIFIAFSIYSYPTHAYQDGIRNSIKEAIDSLIDMIKIDIHYMWICLAALLFTIVIIFPILRTIFGGSLLLPLVALDNPSALNTLSKSMMPLFTAMFIAILLVLILTQYRLFCAYYAHALYYFKKYVEIKPDESETLTQSTESIYMIDKNEDA</sequence>
<feature type="transmembrane region" description="Helical" evidence="1">
    <location>
        <begin position="71"/>
        <end position="93"/>
    </location>
</feature>
<evidence type="ECO:0000313" key="2">
    <source>
        <dbReference type="EMBL" id="EFW23952.1"/>
    </source>
</evidence>
<accession>E7MPM0</accession>
<gene>
    <name evidence="2" type="ORF">HMPREF9430_01502</name>
</gene>
<keyword evidence="1" id="KW-0472">Membrane</keyword>
<dbReference type="EMBL" id="AECQ01000029">
    <property type="protein sequence ID" value="EFW23952.1"/>
    <property type="molecule type" value="Genomic_DNA"/>
</dbReference>
<comment type="caution">
    <text evidence="2">The sequence shown here is derived from an EMBL/GenBank/DDBJ whole genome shotgun (WGS) entry which is preliminary data.</text>
</comment>
<proteinExistence type="predicted"/>
<reference evidence="2 3" key="1">
    <citation type="submission" date="2010-08" db="EMBL/GenBank/DDBJ databases">
        <authorList>
            <person name="Weinstock G."/>
            <person name="Sodergren E."/>
            <person name="Clifton S."/>
            <person name="Fulton L."/>
            <person name="Fulton B."/>
            <person name="Courtney L."/>
            <person name="Fronick C."/>
            <person name="Harrison M."/>
            <person name="Strong C."/>
            <person name="Farmer C."/>
            <person name="Delahaunty K."/>
            <person name="Markovic C."/>
            <person name="Hall O."/>
            <person name="Minx P."/>
            <person name="Tomlinson C."/>
            <person name="Mitreva M."/>
            <person name="Hou S."/>
            <person name="Chen J."/>
            <person name="Wollam A."/>
            <person name="Pepin K.H."/>
            <person name="Johnson M."/>
            <person name="Bhonagiri V."/>
            <person name="Zhang X."/>
            <person name="Suruliraj S."/>
            <person name="Warren W."/>
            <person name="Chinwalla A."/>
            <person name="Mardis E.R."/>
            <person name="Wilson R.K."/>
        </authorList>
    </citation>
    <scope>NUCLEOTIDE SEQUENCE [LARGE SCALE GENOMIC DNA]</scope>
    <source>
        <strain evidence="2 3">F0204</strain>
    </source>
</reference>
<dbReference type="AlphaFoldDB" id="E7MPM0"/>
<organism evidence="2 3">
    <name type="scientific">Solobacterium moorei F0204</name>
    <dbReference type="NCBI Taxonomy" id="706433"/>
    <lineage>
        <taxon>Bacteria</taxon>
        <taxon>Bacillati</taxon>
        <taxon>Bacillota</taxon>
        <taxon>Erysipelotrichia</taxon>
        <taxon>Erysipelotrichales</taxon>
        <taxon>Erysipelotrichaceae</taxon>
        <taxon>Solobacterium</taxon>
    </lineage>
</organism>
<protein>
    <submittedName>
        <fullName evidence="2">Uncharacterized protein</fullName>
    </submittedName>
</protein>
<feature type="transmembrane region" description="Helical" evidence="1">
    <location>
        <begin position="192"/>
        <end position="215"/>
    </location>
</feature>
<feature type="transmembrane region" description="Helical" evidence="1">
    <location>
        <begin position="114"/>
        <end position="132"/>
    </location>
</feature>
<dbReference type="Proteomes" id="UP000004097">
    <property type="component" value="Unassembled WGS sequence"/>
</dbReference>